<dbReference type="EC" id="3.4.22.-" evidence="10"/>
<accession>A0ABV3RTC5</accession>
<sequence length="541" mass="57724">MSTLTDPHSNSSDRSLPLGLLAALMLLLVVELGAIGITYNHLIPFSCKANWPQFACLSASLMLVSLYCVVGALVLIAMLRPALFKALLAEARLGGWPLATNVSGVGLAFAPLAFLVEGEARNMLLPSFAFWTVGMAFLLGGLALCLAPIPAWRSFLTKTGGVLIVALVAGIATPWIAIKFRVLWGGLDGIASITFSVVTWIIDTLGYEVQANAEEKWIGANDFFIAIGTPCSGVEGFALVTLFVTLYLWLFRADLRFPRAFLLYPLGLAASAIFNALRIALLLVIGLEGNPELAAGGFHSHAGWLMFTFVALGIITLAQTVPALKRATSHTASVPVRANPVPFWQDPVVACILPFAVFMFGALLASTFATSPGLVYPLRALAVAAVMMPFWGLYRALGWRINGPAVGVGAVIAIYWVLIPVAPAETAPYGTLSGGLLILWFIVRGIGTTFLVPVFEELFFRDYLEGLFRARLGSAIGAGLMSAALFALLHDRWAEAFIAGLMFSWLTARPGGRITDAILAHMVANGLIFAAALATGRLEII</sequence>
<dbReference type="InterPro" id="IPR003675">
    <property type="entry name" value="Rce1/LyrA-like_dom"/>
</dbReference>
<dbReference type="NCBIfam" id="TIGR04162">
    <property type="entry name" value="exo_VPEID"/>
    <property type="match status" value="1"/>
</dbReference>
<feature type="transmembrane region" description="Helical" evidence="8">
    <location>
        <begin position="347"/>
        <end position="368"/>
    </location>
</feature>
<keyword evidence="6 8" id="KW-1133">Transmembrane helix</keyword>
<feature type="transmembrane region" description="Helical" evidence="8">
    <location>
        <begin position="155"/>
        <end position="175"/>
    </location>
</feature>
<feature type="transmembrane region" description="Helical" evidence="8">
    <location>
        <begin position="401"/>
        <end position="418"/>
    </location>
</feature>
<feature type="transmembrane region" description="Helical" evidence="8">
    <location>
        <begin position="514"/>
        <end position="535"/>
    </location>
</feature>
<feature type="transmembrane region" description="Helical" evidence="8">
    <location>
        <begin position="128"/>
        <end position="149"/>
    </location>
</feature>
<comment type="caution">
    <text evidence="10">The sequence shown here is derived from an EMBL/GenBank/DDBJ whole genome shotgun (WGS) entry which is preliminary data.</text>
</comment>
<feature type="domain" description="CAAX prenyl protease 2/Lysostaphin resistance protein A-like" evidence="9">
    <location>
        <begin position="440"/>
        <end position="526"/>
    </location>
</feature>
<protein>
    <submittedName>
        <fullName evidence="10">Exosortase E/protease, VPEID-CTERM system</fullName>
        <ecNumber evidence="10">3.4.22.-</ecNumber>
    </submittedName>
</protein>
<proteinExistence type="predicted"/>
<reference evidence="10 11" key="1">
    <citation type="submission" date="2024-07" db="EMBL/GenBank/DDBJ databases">
        <title>Marimonas sp.nov., isolated from tidal-flat sediment.</title>
        <authorList>
            <person name="Jayan J.N."/>
            <person name="Lee S.S."/>
        </authorList>
    </citation>
    <scope>NUCLEOTIDE SEQUENCE [LARGE SCALE GENOMIC DNA]</scope>
    <source>
        <strain evidence="10 11">MJW-29</strain>
    </source>
</reference>
<dbReference type="EMBL" id="JBFNXX010000039">
    <property type="protein sequence ID" value="MEW9922250.1"/>
    <property type="molecule type" value="Genomic_DNA"/>
</dbReference>
<keyword evidence="3" id="KW-0645">Protease</keyword>
<name>A0ABV3RTC5_9RHOB</name>
<evidence type="ECO:0000256" key="1">
    <source>
        <dbReference type="ARBA" id="ARBA00004651"/>
    </source>
</evidence>
<evidence type="ECO:0000256" key="3">
    <source>
        <dbReference type="ARBA" id="ARBA00022670"/>
    </source>
</evidence>
<keyword evidence="4 8" id="KW-0812">Transmembrane</keyword>
<evidence type="ECO:0000259" key="9">
    <source>
        <dbReference type="Pfam" id="PF02517"/>
    </source>
</evidence>
<keyword evidence="5 10" id="KW-0378">Hydrolase</keyword>
<feature type="transmembrane region" description="Helical" evidence="8">
    <location>
        <begin position="54"/>
        <end position="78"/>
    </location>
</feature>
<dbReference type="InterPro" id="IPR026420">
    <property type="entry name" value="Exo_VPEID"/>
</dbReference>
<dbReference type="Pfam" id="PF02517">
    <property type="entry name" value="Rce1-like"/>
    <property type="match status" value="1"/>
</dbReference>
<feature type="transmembrane region" description="Helical" evidence="8">
    <location>
        <begin position="261"/>
        <end position="284"/>
    </location>
</feature>
<dbReference type="InterPro" id="IPR019127">
    <property type="entry name" value="Exosortase"/>
</dbReference>
<evidence type="ECO:0000256" key="5">
    <source>
        <dbReference type="ARBA" id="ARBA00022801"/>
    </source>
</evidence>
<evidence type="ECO:0000313" key="10">
    <source>
        <dbReference type="EMBL" id="MEW9922250.1"/>
    </source>
</evidence>
<dbReference type="NCBIfam" id="TIGR04178">
    <property type="entry name" value="exo_archaeo"/>
    <property type="match status" value="1"/>
</dbReference>
<comment type="subcellular location">
    <subcellularLocation>
        <location evidence="1">Cell membrane</location>
        <topology evidence="1">Multi-pass membrane protein</topology>
    </subcellularLocation>
</comment>
<organism evidence="10 11">
    <name type="scientific">Sulfitobacter sediminis</name>
    <dbReference type="NCBI Taxonomy" id="3234186"/>
    <lineage>
        <taxon>Bacteria</taxon>
        <taxon>Pseudomonadati</taxon>
        <taxon>Pseudomonadota</taxon>
        <taxon>Alphaproteobacteria</taxon>
        <taxon>Rhodobacterales</taxon>
        <taxon>Roseobacteraceae</taxon>
        <taxon>Sulfitobacter</taxon>
    </lineage>
</organism>
<dbReference type="Proteomes" id="UP001556098">
    <property type="component" value="Unassembled WGS sequence"/>
</dbReference>
<feature type="transmembrane region" description="Helical" evidence="8">
    <location>
        <begin position="223"/>
        <end position="249"/>
    </location>
</feature>
<feature type="transmembrane region" description="Helical" evidence="8">
    <location>
        <begin position="20"/>
        <end position="42"/>
    </location>
</feature>
<evidence type="ECO:0000256" key="7">
    <source>
        <dbReference type="ARBA" id="ARBA00023136"/>
    </source>
</evidence>
<dbReference type="GO" id="GO:0016787">
    <property type="term" value="F:hydrolase activity"/>
    <property type="evidence" value="ECO:0007669"/>
    <property type="project" value="UniProtKB-KW"/>
</dbReference>
<feature type="transmembrane region" description="Helical" evidence="8">
    <location>
        <begin position="374"/>
        <end position="394"/>
    </location>
</feature>
<dbReference type="Pfam" id="PF09721">
    <property type="entry name" value="Exosortase_EpsH"/>
    <property type="match status" value="1"/>
</dbReference>
<keyword evidence="11" id="KW-1185">Reference proteome</keyword>
<keyword evidence="2" id="KW-1003">Cell membrane</keyword>
<feature type="transmembrane region" description="Helical" evidence="8">
    <location>
        <begin position="182"/>
        <end position="203"/>
    </location>
</feature>
<evidence type="ECO:0000256" key="2">
    <source>
        <dbReference type="ARBA" id="ARBA00022475"/>
    </source>
</evidence>
<feature type="transmembrane region" description="Helical" evidence="8">
    <location>
        <begin position="472"/>
        <end position="494"/>
    </location>
</feature>
<evidence type="ECO:0000313" key="11">
    <source>
        <dbReference type="Proteomes" id="UP001556098"/>
    </source>
</evidence>
<feature type="transmembrane region" description="Helical" evidence="8">
    <location>
        <begin position="98"/>
        <end position="116"/>
    </location>
</feature>
<dbReference type="RefSeq" id="WP_367879947.1">
    <property type="nucleotide sequence ID" value="NZ_JBFNXX010000039.1"/>
</dbReference>
<evidence type="ECO:0000256" key="8">
    <source>
        <dbReference type="SAM" id="Phobius"/>
    </source>
</evidence>
<feature type="transmembrane region" description="Helical" evidence="8">
    <location>
        <begin position="304"/>
        <end position="324"/>
    </location>
</feature>
<evidence type="ECO:0000256" key="4">
    <source>
        <dbReference type="ARBA" id="ARBA00022692"/>
    </source>
</evidence>
<keyword evidence="7 8" id="KW-0472">Membrane</keyword>
<feature type="transmembrane region" description="Helical" evidence="8">
    <location>
        <begin position="438"/>
        <end position="460"/>
    </location>
</feature>
<dbReference type="InterPro" id="IPR026392">
    <property type="entry name" value="Exo/Archaeosortase_dom"/>
</dbReference>
<evidence type="ECO:0000256" key="6">
    <source>
        <dbReference type="ARBA" id="ARBA00022989"/>
    </source>
</evidence>
<gene>
    <name evidence="10" type="primary">xrtE</name>
    <name evidence="10" type="ORF">AB2B41_21845</name>
</gene>